<dbReference type="EMBL" id="HBUF01102676">
    <property type="protein sequence ID" value="CAG6638442.1"/>
    <property type="molecule type" value="Transcribed_RNA"/>
</dbReference>
<proteinExistence type="predicted"/>
<evidence type="ECO:0000313" key="2">
    <source>
        <dbReference type="EMBL" id="CAG6638442.1"/>
    </source>
</evidence>
<sequence>MKVALNALVLKLKDCKAVYLVQIIKRYDTPKINKHIIQLNTRIKHLVKSNKNVKILNTRSIKYNHLTDDGLHLNRIGKMLLTNKIIREFSSKTSIKINHNNKHNSETHDQNLPVGSERLVGSGTRTNMIPQTHVRSDKNKNTAHVTKQNHTGYVQRHKSVHKLTYKKHNSDNKYKHHNHNVGQNGHHVIPKVGQKKNFYSKSYRKHDSNQYNNHSNTNINPHCYCPCSAIQYQYSHVPYWNSSSSMFYPNKHWQNNKGSFHPF</sequence>
<name>A0A8D8QWT6_9HEMI</name>
<accession>A0A8D8QWT6</accession>
<dbReference type="InterPro" id="IPR036514">
    <property type="entry name" value="SGNH_hydro_sf"/>
</dbReference>
<dbReference type="SUPFAM" id="SSF52266">
    <property type="entry name" value="SGNH hydrolase"/>
    <property type="match status" value="1"/>
</dbReference>
<reference evidence="2" key="1">
    <citation type="submission" date="2021-05" db="EMBL/GenBank/DDBJ databases">
        <authorList>
            <person name="Alioto T."/>
            <person name="Alioto T."/>
            <person name="Gomez Garrido J."/>
        </authorList>
    </citation>
    <scope>NUCLEOTIDE SEQUENCE</scope>
</reference>
<feature type="region of interest" description="Disordered" evidence="1">
    <location>
        <begin position="97"/>
        <end position="116"/>
    </location>
</feature>
<protein>
    <submittedName>
        <fullName evidence="2">Uncharacterized protein</fullName>
    </submittedName>
</protein>
<organism evidence="2">
    <name type="scientific">Cacopsylla melanoneura</name>
    <dbReference type="NCBI Taxonomy" id="428564"/>
    <lineage>
        <taxon>Eukaryota</taxon>
        <taxon>Metazoa</taxon>
        <taxon>Ecdysozoa</taxon>
        <taxon>Arthropoda</taxon>
        <taxon>Hexapoda</taxon>
        <taxon>Insecta</taxon>
        <taxon>Pterygota</taxon>
        <taxon>Neoptera</taxon>
        <taxon>Paraneoptera</taxon>
        <taxon>Hemiptera</taxon>
        <taxon>Sternorrhyncha</taxon>
        <taxon>Psylloidea</taxon>
        <taxon>Psyllidae</taxon>
        <taxon>Psyllinae</taxon>
        <taxon>Cacopsylla</taxon>
    </lineage>
</organism>
<dbReference type="Gene3D" id="3.40.50.1110">
    <property type="entry name" value="SGNH hydrolase"/>
    <property type="match status" value="1"/>
</dbReference>
<dbReference type="AlphaFoldDB" id="A0A8D8QWT6"/>
<evidence type="ECO:0000256" key="1">
    <source>
        <dbReference type="SAM" id="MobiDB-lite"/>
    </source>
</evidence>